<gene>
    <name evidence="2" type="ORF">SODALDRAFT_323548</name>
</gene>
<keyword evidence="1" id="KW-1133">Transmembrane helix</keyword>
<proteinExistence type="predicted"/>
<organism evidence="2 3">
    <name type="scientific">Sodiomyces alkalinus (strain CBS 110278 / VKM F-3762 / F11)</name>
    <name type="common">Alkaliphilic filamentous fungus</name>
    <dbReference type="NCBI Taxonomy" id="1314773"/>
    <lineage>
        <taxon>Eukaryota</taxon>
        <taxon>Fungi</taxon>
        <taxon>Dikarya</taxon>
        <taxon>Ascomycota</taxon>
        <taxon>Pezizomycotina</taxon>
        <taxon>Sordariomycetes</taxon>
        <taxon>Hypocreomycetidae</taxon>
        <taxon>Glomerellales</taxon>
        <taxon>Plectosphaerellaceae</taxon>
        <taxon>Sodiomyces</taxon>
    </lineage>
</organism>
<accession>A0A3N2PX93</accession>
<dbReference type="EMBL" id="ML119054">
    <property type="protein sequence ID" value="ROT39088.1"/>
    <property type="molecule type" value="Genomic_DNA"/>
</dbReference>
<reference evidence="2 3" key="1">
    <citation type="journal article" date="2018" name="Mol. Ecol.">
        <title>The obligate alkalophilic soda-lake fungus Sodiomyces alkalinus has shifted to a protein diet.</title>
        <authorList>
            <person name="Grum-Grzhimaylo A.A."/>
            <person name="Falkoski D.L."/>
            <person name="van den Heuvel J."/>
            <person name="Valero-Jimenez C.A."/>
            <person name="Min B."/>
            <person name="Choi I.G."/>
            <person name="Lipzen A."/>
            <person name="Daum C.G."/>
            <person name="Aanen D.K."/>
            <person name="Tsang A."/>
            <person name="Henrissat B."/>
            <person name="Bilanenko E.N."/>
            <person name="de Vries R.P."/>
            <person name="van Kan J.A.L."/>
            <person name="Grigoriev I.V."/>
            <person name="Debets A.J.M."/>
        </authorList>
    </citation>
    <scope>NUCLEOTIDE SEQUENCE [LARGE SCALE GENOMIC DNA]</scope>
    <source>
        <strain evidence="2 3">F11</strain>
    </source>
</reference>
<keyword evidence="1" id="KW-0812">Transmembrane</keyword>
<name>A0A3N2PX93_SODAK</name>
<sequence length="103" mass="11562">MDNNYIILYSTLYTFNVLIFRHRPIRLTKPYNNGSRRGILSALEDNERQTESTQSAHTMEIVEMPLKSISIKSPPSLETPLSVASATGLAQATLVAEEQPRDI</sequence>
<keyword evidence="1" id="KW-0472">Membrane</keyword>
<keyword evidence="3" id="KW-1185">Reference proteome</keyword>
<dbReference type="AlphaFoldDB" id="A0A3N2PX93"/>
<evidence type="ECO:0000313" key="2">
    <source>
        <dbReference type="EMBL" id="ROT39088.1"/>
    </source>
</evidence>
<dbReference type="RefSeq" id="XP_028466894.1">
    <property type="nucleotide sequence ID" value="XM_028609810.1"/>
</dbReference>
<dbReference type="GeneID" id="39578288"/>
<evidence type="ECO:0000313" key="3">
    <source>
        <dbReference type="Proteomes" id="UP000272025"/>
    </source>
</evidence>
<dbReference type="Proteomes" id="UP000272025">
    <property type="component" value="Unassembled WGS sequence"/>
</dbReference>
<feature type="transmembrane region" description="Helical" evidence="1">
    <location>
        <begin position="6"/>
        <end position="22"/>
    </location>
</feature>
<evidence type="ECO:0000256" key="1">
    <source>
        <dbReference type="SAM" id="Phobius"/>
    </source>
</evidence>
<protein>
    <submittedName>
        <fullName evidence="2">Uncharacterized protein</fullName>
    </submittedName>
</protein>